<evidence type="ECO:0000313" key="2">
    <source>
        <dbReference type="Proteomes" id="UP000029981"/>
    </source>
</evidence>
<organism evidence="1 2">
    <name type="scientific">Cucumis sativus</name>
    <name type="common">Cucumber</name>
    <dbReference type="NCBI Taxonomy" id="3659"/>
    <lineage>
        <taxon>Eukaryota</taxon>
        <taxon>Viridiplantae</taxon>
        <taxon>Streptophyta</taxon>
        <taxon>Embryophyta</taxon>
        <taxon>Tracheophyta</taxon>
        <taxon>Spermatophyta</taxon>
        <taxon>Magnoliopsida</taxon>
        <taxon>eudicotyledons</taxon>
        <taxon>Gunneridae</taxon>
        <taxon>Pentapetalae</taxon>
        <taxon>rosids</taxon>
        <taxon>fabids</taxon>
        <taxon>Cucurbitales</taxon>
        <taxon>Cucurbitaceae</taxon>
        <taxon>Benincaseae</taxon>
        <taxon>Cucumis</taxon>
    </lineage>
</organism>
<keyword evidence="2" id="KW-1185">Reference proteome</keyword>
<protein>
    <submittedName>
        <fullName evidence="1">Uncharacterized protein</fullName>
    </submittedName>
</protein>
<dbReference type="Gramene" id="KGN58331">
    <property type="protein sequence ID" value="KGN58331"/>
    <property type="gene ID" value="Csa_3G623990"/>
</dbReference>
<evidence type="ECO:0000313" key="1">
    <source>
        <dbReference type="EMBL" id="KGN58331.1"/>
    </source>
</evidence>
<accession>A0A0A0LE15</accession>
<reference evidence="1 2" key="4">
    <citation type="journal article" date="2011" name="BMC Genomics">
        <title>RNA-Seq improves annotation of protein-coding genes in the cucumber genome.</title>
        <authorList>
            <person name="Li Z."/>
            <person name="Zhang Z."/>
            <person name="Yan P."/>
            <person name="Huang S."/>
            <person name="Fei Z."/>
            <person name="Lin K."/>
        </authorList>
    </citation>
    <scope>NUCLEOTIDE SEQUENCE [LARGE SCALE GENOMIC DNA]</scope>
    <source>
        <strain evidence="2">cv. 9930</strain>
    </source>
</reference>
<dbReference type="EMBL" id="CM002924">
    <property type="protein sequence ID" value="KGN58331.1"/>
    <property type="molecule type" value="Genomic_DNA"/>
</dbReference>
<dbReference type="Proteomes" id="UP000029981">
    <property type="component" value="Chromosome 3"/>
</dbReference>
<proteinExistence type="predicted"/>
<reference evidence="1 2" key="3">
    <citation type="journal article" date="2010" name="BMC Genomics">
        <title>Transcriptome sequencing and comparative analysis of cucumber flowers with different sex types.</title>
        <authorList>
            <person name="Guo S."/>
            <person name="Zheng Y."/>
            <person name="Joung J.G."/>
            <person name="Liu S."/>
            <person name="Zhang Z."/>
            <person name="Crasta O.R."/>
            <person name="Sobral B.W."/>
            <person name="Xu Y."/>
            <person name="Huang S."/>
            <person name="Fei Z."/>
        </authorList>
    </citation>
    <scope>NUCLEOTIDE SEQUENCE [LARGE SCALE GENOMIC DNA]</scope>
    <source>
        <strain evidence="2">cv. 9930</strain>
    </source>
</reference>
<reference evidence="1 2" key="1">
    <citation type="journal article" date="2009" name="Nat. Genet.">
        <title>The genome of the cucumber, Cucumis sativus L.</title>
        <authorList>
            <person name="Huang S."/>
            <person name="Li R."/>
            <person name="Zhang Z."/>
            <person name="Li L."/>
            <person name="Gu X."/>
            <person name="Fan W."/>
            <person name="Lucas W.J."/>
            <person name="Wang X."/>
            <person name="Xie B."/>
            <person name="Ni P."/>
            <person name="Ren Y."/>
            <person name="Zhu H."/>
            <person name="Li J."/>
            <person name="Lin K."/>
            <person name="Jin W."/>
            <person name="Fei Z."/>
            <person name="Li G."/>
            <person name="Staub J."/>
            <person name="Kilian A."/>
            <person name="van der Vossen E.A."/>
            <person name="Wu Y."/>
            <person name="Guo J."/>
            <person name="He J."/>
            <person name="Jia Z."/>
            <person name="Ren Y."/>
            <person name="Tian G."/>
            <person name="Lu Y."/>
            <person name="Ruan J."/>
            <person name="Qian W."/>
            <person name="Wang M."/>
            <person name="Huang Q."/>
            <person name="Li B."/>
            <person name="Xuan Z."/>
            <person name="Cao J."/>
            <person name="Asan"/>
            <person name="Wu Z."/>
            <person name="Zhang J."/>
            <person name="Cai Q."/>
            <person name="Bai Y."/>
            <person name="Zhao B."/>
            <person name="Han Y."/>
            <person name="Li Y."/>
            <person name="Li X."/>
            <person name="Wang S."/>
            <person name="Shi Q."/>
            <person name="Liu S."/>
            <person name="Cho W.K."/>
            <person name="Kim J.Y."/>
            <person name="Xu Y."/>
            <person name="Heller-Uszynska K."/>
            <person name="Miao H."/>
            <person name="Cheng Z."/>
            <person name="Zhang S."/>
            <person name="Wu J."/>
            <person name="Yang Y."/>
            <person name="Kang H."/>
            <person name="Li M."/>
            <person name="Liang H."/>
            <person name="Ren X."/>
            <person name="Shi Z."/>
            <person name="Wen M."/>
            <person name="Jian M."/>
            <person name="Yang H."/>
            <person name="Zhang G."/>
            <person name="Yang Z."/>
            <person name="Chen R."/>
            <person name="Liu S."/>
            <person name="Li J."/>
            <person name="Ma L."/>
            <person name="Liu H."/>
            <person name="Zhou Y."/>
            <person name="Zhao J."/>
            <person name="Fang X."/>
            <person name="Li G."/>
            <person name="Fang L."/>
            <person name="Li Y."/>
            <person name="Liu D."/>
            <person name="Zheng H."/>
            <person name="Zhang Y."/>
            <person name="Qin N."/>
            <person name="Li Z."/>
            <person name="Yang G."/>
            <person name="Yang S."/>
            <person name="Bolund L."/>
            <person name="Kristiansen K."/>
            <person name="Zheng H."/>
            <person name="Li S."/>
            <person name="Zhang X."/>
            <person name="Yang H."/>
            <person name="Wang J."/>
            <person name="Sun R."/>
            <person name="Zhang B."/>
            <person name="Jiang S."/>
            <person name="Wang J."/>
            <person name="Du Y."/>
            <person name="Li S."/>
        </authorList>
    </citation>
    <scope>NUCLEOTIDE SEQUENCE [LARGE SCALE GENOMIC DNA]</scope>
    <source>
        <strain evidence="2">cv. 9930</strain>
    </source>
</reference>
<name>A0A0A0LE15_CUCSA</name>
<reference evidence="1 2" key="2">
    <citation type="journal article" date="2009" name="PLoS ONE">
        <title>An integrated genetic and cytogenetic map of the cucumber genome.</title>
        <authorList>
            <person name="Ren Y."/>
            <person name="Zhang Z."/>
            <person name="Liu J."/>
            <person name="Staub J.E."/>
            <person name="Han Y."/>
            <person name="Cheng Z."/>
            <person name="Li X."/>
            <person name="Lu J."/>
            <person name="Miao H."/>
            <person name="Kang H."/>
            <person name="Xie B."/>
            <person name="Gu X."/>
            <person name="Wang X."/>
            <person name="Du Y."/>
            <person name="Jin W."/>
            <person name="Huang S."/>
        </authorList>
    </citation>
    <scope>NUCLEOTIDE SEQUENCE [LARGE SCALE GENOMIC DNA]</scope>
    <source>
        <strain evidence="2">cv. 9930</strain>
    </source>
</reference>
<sequence length="71" mass="8012">MLFRGRTISVDFTLSLGSRVGDMEGSVTGNKDKQYMAEYDLTKGMAFLRCYQVLTVFWCCGVSKRVARGLF</sequence>
<gene>
    <name evidence="1" type="ORF">Csa_3G623990</name>
</gene>
<dbReference type="AlphaFoldDB" id="A0A0A0LE15"/>